<dbReference type="PANTHER" id="PTHR43157">
    <property type="entry name" value="PHOSPHATIDYLINOSITOL-GLYCAN BIOSYNTHESIS CLASS F PROTEIN-RELATED"/>
    <property type="match status" value="1"/>
</dbReference>
<dbReference type="Gene3D" id="3.40.50.720">
    <property type="entry name" value="NAD(P)-binding Rossmann-like Domain"/>
    <property type="match status" value="1"/>
</dbReference>
<dbReference type="EMBL" id="GIBP01005570">
    <property type="protein sequence ID" value="NDV34539.1"/>
    <property type="molecule type" value="Transcribed_RNA"/>
</dbReference>
<sequence>MDGKVVLITGANTGIGKETARVLAKAGATVYMICRDAKRGGEARAHILQELGEKASERVVMMQCDLGSLESIQNFALAWREVDLPIDILINNAGIMACPKSTTVDGFETQFGVNHLGHFLLTNLLIPYLKRSGKARVVSVSSMAHKASGIRFDVCGKTDVYDEFFGHWTAYGISKTANILFALELDKRYKDAGIRSNALHPGTIATELGRNNMGASLFYTVGSLFCKSVPEGAATSVLVAVAPQLDDVGGYYFSDCNITPQSAHAANLADAQRLWEESEKWVNLQERFNTIYG</sequence>
<organism evidence="2">
    <name type="scientific">Arcella intermedia</name>
    <dbReference type="NCBI Taxonomy" id="1963864"/>
    <lineage>
        <taxon>Eukaryota</taxon>
        <taxon>Amoebozoa</taxon>
        <taxon>Tubulinea</taxon>
        <taxon>Elardia</taxon>
        <taxon>Arcellinida</taxon>
        <taxon>Sphaerothecina</taxon>
        <taxon>Arcellidae</taxon>
        <taxon>Arcella</taxon>
    </lineage>
</organism>
<accession>A0A6B2LBY6</accession>
<dbReference type="PRINTS" id="PR00081">
    <property type="entry name" value="GDHRDH"/>
</dbReference>
<name>A0A6B2LBY6_9EUKA</name>
<dbReference type="Pfam" id="PF00106">
    <property type="entry name" value="adh_short"/>
    <property type="match status" value="1"/>
</dbReference>
<keyword evidence="1" id="KW-0560">Oxidoreductase</keyword>
<dbReference type="InterPro" id="IPR002347">
    <property type="entry name" value="SDR_fam"/>
</dbReference>
<dbReference type="PANTHER" id="PTHR43157:SF31">
    <property type="entry name" value="PHOSPHATIDYLINOSITOL-GLYCAN BIOSYNTHESIS CLASS F PROTEIN"/>
    <property type="match status" value="1"/>
</dbReference>
<reference evidence="2" key="1">
    <citation type="journal article" date="2020" name="J. Eukaryot. Microbiol.">
        <title>De novo Sequencing, Assembly and Annotation of the Transcriptome for the Free-Living Testate Amoeba Arcella intermedia.</title>
        <authorList>
            <person name="Ribeiro G.M."/>
            <person name="Porfirio-Sousa A.L."/>
            <person name="Maurer-Alcala X.X."/>
            <person name="Katz L.A."/>
            <person name="Lahr D.J.G."/>
        </authorList>
    </citation>
    <scope>NUCLEOTIDE SEQUENCE</scope>
</reference>
<dbReference type="AlphaFoldDB" id="A0A6B2LBY6"/>
<proteinExistence type="predicted"/>
<evidence type="ECO:0000256" key="1">
    <source>
        <dbReference type="ARBA" id="ARBA00023002"/>
    </source>
</evidence>
<dbReference type="GO" id="GO:0016491">
    <property type="term" value="F:oxidoreductase activity"/>
    <property type="evidence" value="ECO:0007669"/>
    <property type="project" value="UniProtKB-KW"/>
</dbReference>
<dbReference type="CDD" id="cd05327">
    <property type="entry name" value="retinol-DH_like_SDR_c_like"/>
    <property type="match status" value="1"/>
</dbReference>
<evidence type="ECO:0000313" key="2">
    <source>
        <dbReference type="EMBL" id="NDV34539.1"/>
    </source>
</evidence>
<dbReference type="InterPro" id="IPR036291">
    <property type="entry name" value="NAD(P)-bd_dom_sf"/>
</dbReference>
<protein>
    <submittedName>
        <fullName evidence="2">Uncharacterized protein</fullName>
    </submittedName>
</protein>
<dbReference type="SUPFAM" id="SSF51735">
    <property type="entry name" value="NAD(P)-binding Rossmann-fold domains"/>
    <property type="match status" value="1"/>
</dbReference>